<dbReference type="AlphaFoldDB" id="A0A6H1ZT33"/>
<proteinExistence type="predicted"/>
<dbReference type="EMBL" id="MT144198">
    <property type="protein sequence ID" value="QJA50477.1"/>
    <property type="molecule type" value="Genomic_DNA"/>
</dbReference>
<sequence length="573" mass="66098">MPTGGINVIASEYLKDNTIFKLDQPLYRKLANASDELRKTIMEGVETKPLRFFCPNGAQEKVILSIIEACKSTKVPTIVVTFANGVGKSYVAAQIIANIIYGPQNGWFDYEIFRDFPFPKLIWYCAEPDTIKDKFIPEFEKLINPIKLDITKDYESTKDYKTFTSLYTFQNGWRLSCKSYGQEPDKFESVEAGLIVNDEPPPGAIRRAQKSRRRMGCITLNIMTPLYCEPEIFDEIVKAREGVGKGSKQRLFHLQADVYEACKRRGIRGHLDPDIIDDMVAEYDESEREARAFGKAMYFSGRIYPNFGREKHFVDPKTYPIPKNSIIKQIVDPHDGRPCACIYAAITPEGRIIIFDETPLDKSRQFWEMKIGFTIEQEIKSWIKLEDRYESIIRNCTTVSRVMDRHFGWQARGKSNFAELFYDEGKLQGREFNFQKSYEATTYQGGEIHYGHVQVNKALLSLADGKPGLVVWNTCYHVWEGLTHYIRKHETSKSAEDKPAQSGKIVEKYKDMADCVRILVCDTELPRIPADEKTRYERELEKVMSRETPIDEKGFELDQSDDEYLSDFFEGEL</sequence>
<name>A0A6H1ZT33_9ZZZZ</name>
<evidence type="ECO:0000313" key="1">
    <source>
        <dbReference type="EMBL" id="QJA50477.1"/>
    </source>
</evidence>
<organism evidence="1">
    <name type="scientific">viral metagenome</name>
    <dbReference type="NCBI Taxonomy" id="1070528"/>
    <lineage>
        <taxon>unclassified sequences</taxon>
        <taxon>metagenomes</taxon>
        <taxon>organismal metagenomes</taxon>
    </lineage>
</organism>
<gene>
    <name evidence="1" type="ORF">TM448A01785_0003</name>
</gene>
<accession>A0A6H1ZT33</accession>
<protein>
    <recommendedName>
        <fullName evidence="2">Terminase</fullName>
    </recommendedName>
</protein>
<evidence type="ECO:0008006" key="2">
    <source>
        <dbReference type="Google" id="ProtNLM"/>
    </source>
</evidence>
<reference evidence="1" key="1">
    <citation type="submission" date="2020-03" db="EMBL/GenBank/DDBJ databases">
        <title>The deep terrestrial virosphere.</title>
        <authorList>
            <person name="Holmfeldt K."/>
            <person name="Nilsson E."/>
            <person name="Simone D."/>
            <person name="Lopez-Fernandez M."/>
            <person name="Wu X."/>
            <person name="de Brujin I."/>
            <person name="Lundin D."/>
            <person name="Andersson A."/>
            <person name="Bertilsson S."/>
            <person name="Dopson M."/>
        </authorList>
    </citation>
    <scope>NUCLEOTIDE SEQUENCE</scope>
    <source>
        <strain evidence="1">TM448A01785</strain>
    </source>
</reference>